<dbReference type="AlphaFoldDB" id="A0A558BJS8"/>
<protein>
    <submittedName>
        <fullName evidence="2">AAA family ATPase</fullName>
    </submittedName>
</protein>
<comment type="caution">
    <text evidence="2">The sequence shown here is derived from an EMBL/GenBank/DDBJ whole genome shotgun (WGS) entry which is preliminary data.</text>
</comment>
<dbReference type="OrthoDB" id="9781481at2"/>
<dbReference type="SUPFAM" id="SSF52540">
    <property type="entry name" value="P-loop containing nucleoside triphosphate hydrolases"/>
    <property type="match status" value="1"/>
</dbReference>
<dbReference type="Pfam" id="PF07728">
    <property type="entry name" value="AAA_5"/>
    <property type="match status" value="1"/>
</dbReference>
<dbReference type="PANTHER" id="PTHR37291">
    <property type="entry name" value="5-METHYLCYTOSINE-SPECIFIC RESTRICTION ENZYME B"/>
    <property type="match status" value="1"/>
</dbReference>
<evidence type="ECO:0000313" key="2">
    <source>
        <dbReference type="EMBL" id="TVT36758.1"/>
    </source>
</evidence>
<evidence type="ECO:0000259" key="1">
    <source>
        <dbReference type="SMART" id="SM00382"/>
    </source>
</evidence>
<proteinExistence type="predicted"/>
<name>A0A558BJS8_9BACT</name>
<keyword evidence="3" id="KW-1185">Reference proteome</keyword>
<dbReference type="GO" id="GO:0005524">
    <property type="term" value="F:ATP binding"/>
    <property type="evidence" value="ECO:0007669"/>
    <property type="project" value="InterPro"/>
</dbReference>
<reference evidence="2 3" key="1">
    <citation type="submission" date="2019-07" db="EMBL/GenBank/DDBJ databases">
        <title>Hymenobacter sp. straun FUR1 Genome sequencing and assembly.</title>
        <authorList>
            <person name="Chhetri G."/>
        </authorList>
    </citation>
    <scope>NUCLEOTIDE SEQUENCE [LARGE SCALE GENOMIC DNA]</scope>
    <source>
        <strain evidence="2 3">Fur1</strain>
    </source>
</reference>
<dbReference type="InterPro" id="IPR003593">
    <property type="entry name" value="AAA+_ATPase"/>
</dbReference>
<dbReference type="CDD" id="cd00009">
    <property type="entry name" value="AAA"/>
    <property type="match status" value="1"/>
</dbReference>
<dbReference type="SMART" id="SM00382">
    <property type="entry name" value="AAA"/>
    <property type="match status" value="1"/>
</dbReference>
<organism evidence="2 3">
    <name type="scientific">Hymenobacter setariae</name>
    <dbReference type="NCBI Taxonomy" id="2594794"/>
    <lineage>
        <taxon>Bacteria</taxon>
        <taxon>Pseudomonadati</taxon>
        <taxon>Bacteroidota</taxon>
        <taxon>Cytophagia</taxon>
        <taxon>Cytophagales</taxon>
        <taxon>Hymenobacteraceae</taxon>
        <taxon>Hymenobacter</taxon>
    </lineage>
</organism>
<evidence type="ECO:0000313" key="3">
    <source>
        <dbReference type="Proteomes" id="UP000317624"/>
    </source>
</evidence>
<dbReference type="Proteomes" id="UP000317624">
    <property type="component" value="Unassembled WGS sequence"/>
</dbReference>
<dbReference type="Gene3D" id="3.40.50.300">
    <property type="entry name" value="P-loop containing nucleotide triphosphate hydrolases"/>
    <property type="match status" value="1"/>
</dbReference>
<dbReference type="RefSeq" id="WP_144853406.1">
    <property type="nucleotide sequence ID" value="NZ_VMRJ01000009.1"/>
</dbReference>
<dbReference type="InterPro" id="IPR027417">
    <property type="entry name" value="P-loop_NTPase"/>
</dbReference>
<dbReference type="GO" id="GO:0016887">
    <property type="term" value="F:ATP hydrolysis activity"/>
    <property type="evidence" value="ECO:0007669"/>
    <property type="project" value="InterPro"/>
</dbReference>
<dbReference type="InterPro" id="IPR011704">
    <property type="entry name" value="ATPase_dyneun-rel_AAA"/>
</dbReference>
<dbReference type="PANTHER" id="PTHR37291:SF1">
    <property type="entry name" value="TYPE IV METHYL-DIRECTED RESTRICTION ENZYME ECOKMCRB SUBUNIT"/>
    <property type="match status" value="1"/>
</dbReference>
<feature type="domain" description="AAA+ ATPase" evidence="1">
    <location>
        <begin position="150"/>
        <end position="314"/>
    </location>
</feature>
<accession>A0A558BJS8</accession>
<gene>
    <name evidence="2" type="ORF">FNT36_24915</name>
</gene>
<dbReference type="InterPro" id="IPR052934">
    <property type="entry name" value="Methyl-DNA_Rec/Restrict_Enz"/>
</dbReference>
<sequence length="401" mass="45512">MNYWHIMMHPGNQAEFDRARVTRILEETDYIGVGEWDEGEGIIRQFRDDMAVGDVVLVRSKGPLALVIVVGEPEYEEAPNEELDWFQNRRAVKILAWHTQEVRQILGNQLDGVYPSKSFSLANNSSYIRTWHKMIMREARLNEITDLLKAKGQVILQGPPGTGKTWLAERVAEQLAAASDVKLVQFHPAYAYEDFVRGIVAKAGEHGGLEYQAENKTLAEFAKLAAAAPAGQYFVLIIDEINRANLPSVLGELIYALEYRGKRVESLYADAETGDRGLVLPENLLIIGTMNTADRSIGHLDYAIRRRFAFVTVLPEEEPIADEAGRKLFREVAALFEKNLLVLEFEREQVQPGHSYFMTKADKGLTLKQKLDYEIRPLLREYLRDGILRPEAKKLVEDLRA</sequence>
<dbReference type="EMBL" id="VMRJ01000009">
    <property type="protein sequence ID" value="TVT36758.1"/>
    <property type="molecule type" value="Genomic_DNA"/>
</dbReference>